<evidence type="ECO:0000313" key="4">
    <source>
        <dbReference type="Proteomes" id="UP001195914"/>
    </source>
</evidence>
<keyword evidence="1" id="KW-0175">Coiled coil</keyword>
<protein>
    <submittedName>
        <fullName evidence="3">Variant erythrocyte surface antigen-1, alpha subunit</fullName>
    </submittedName>
</protein>
<sequence length="1178" mass="128275">MSIIIIAILASQSALGLYFLVLFLVYSFHCLSLHCKVRMFFIPSCFPGCRIIVSLSVPRTLRSVLTGSLGPLRGISRLVCCMYYTDVFVGTVNDIDKLKSALKAELNVSVLNALTQLVQGLCLFMGYPSCLCKPKKSVEESLKKISKELKEELKNYECLSKSNSDLNCSSCSDSVVCKCCVLDCITKVQKCKCVKGGSGHTCKCSKDDPKRCCKDLLEKLKASLSLLNLKADMEKLCSCTDDCCKNGVCTQKGSPGCKVCPTSKPSNATSDYTVTGLGLLRPSPKRLAEKLENFFGDSGRKGSCNCTCGTSGQSCCCLACPGNCLKSCTAKCGSQGCSSQHTPKDCPCKTFCSNINGLKVSSGSSLMRCCDSGNQCHCKLGSSKCSGDCCKERNKQSLKCMIRRLVSYFKSLEPLSSSPSIKNFKNCCELMCVLKTCEFLRSFYNDKRNLNECKECKKGTKGGKCSLRGKCCDGPNPNCGSSGQDPCKSCDECQQICNAKKFYRELQTLQYSGPCGQDLYRVLDDFLYYCCYVFYAKVKGIQTTLEGEHAKKCKQCTGGSCTCSPSSGCLGCAQVLEELKKLQAHKDVLSLMTRGYSSAYSSKASWTSLTSSGSGSKCCGSSSSCSSCLSCSPGSPCDPSKCCPDCPQRKAAKIFLGMLPCLYYGLKIIYDRCKYNSGFAGWHDIAMDSNGKPESALAKFFFAWGFQTIESSGSSTIHLDPSLQAMVLPVLLENLFTPESNGILKNLYEKSKKYFTSFSSHSLSSGSLSPSTVRSMLLWLYGLPYTSGFHDLVSRCKDLCSPFGNSFHPDAFCYYIHTCCSLLPVAIISSIETSESAQKVFTSAEWKTFSYPSDPSKLFEAFCEYVRKIFVALKFLCIQCRLDRDSAGWKYCAFGQSCKVEPLDSGSASGSSGSLSTSGSSSSSDCSCKYSGAYLCTGKPYGINDAHDHCIKAGQTCVGFSGSGCDGSNHQSGSKTCSNPCPHPLMRFLVDGSPSSKSEAYPFGLSGITPMGFKSDSLPSPGRRGHVLHDDIKVFCDDGFYPLTRLVQFELCISRRPPKTFLELYGFLLSLRIPMCSRIILLNGSMGSPDFILAPTLRLPWKTFSVPIPDPIPLTFTVFTAAMFPLPLPPAGNIFILSPTTPIIIIFLSTISLTHIFHGFVIRLRISRKNLKSSRENF</sequence>
<evidence type="ECO:0000256" key="2">
    <source>
        <dbReference type="SAM" id="Phobius"/>
    </source>
</evidence>
<dbReference type="Proteomes" id="UP001195914">
    <property type="component" value="Unassembled WGS sequence"/>
</dbReference>
<reference evidence="3" key="2">
    <citation type="submission" date="2021-05" db="EMBL/GenBank/DDBJ databases">
        <authorList>
            <person name="Pain A."/>
        </authorList>
    </citation>
    <scope>NUCLEOTIDE SEQUENCE</scope>
    <source>
        <strain evidence="3">1802A</strain>
    </source>
</reference>
<feature type="coiled-coil region" evidence="1">
    <location>
        <begin position="135"/>
        <end position="162"/>
    </location>
</feature>
<comment type="caution">
    <text evidence="3">The sequence shown here is derived from an EMBL/GenBank/DDBJ whole genome shotgun (WGS) entry which is preliminary data.</text>
</comment>
<keyword evidence="2" id="KW-0812">Transmembrane</keyword>
<reference evidence="3" key="1">
    <citation type="journal article" date="2014" name="Nucleic Acids Res.">
        <title>The evolutionary dynamics of variant antigen genes in Babesia reveal a history of genomic innovation underlying host-parasite interaction.</title>
        <authorList>
            <person name="Jackson A.P."/>
            <person name="Otto T.D."/>
            <person name="Darby A."/>
            <person name="Ramaprasad A."/>
            <person name="Xia D."/>
            <person name="Echaide I.E."/>
            <person name="Farber M."/>
            <person name="Gahlot S."/>
            <person name="Gamble J."/>
            <person name="Gupta D."/>
            <person name="Gupta Y."/>
            <person name="Jackson L."/>
            <person name="Malandrin L."/>
            <person name="Malas T.B."/>
            <person name="Moussa E."/>
            <person name="Nair M."/>
            <person name="Reid A.J."/>
            <person name="Sanders M."/>
            <person name="Sharma J."/>
            <person name="Tracey A."/>
            <person name="Quail M.A."/>
            <person name="Weir W."/>
            <person name="Wastling J.M."/>
            <person name="Hall N."/>
            <person name="Willadsen P."/>
            <person name="Lingelbach K."/>
            <person name="Shiels B."/>
            <person name="Tait A."/>
            <person name="Berriman M."/>
            <person name="Allred D.R."/>
            <person name="Pain A."/>
        </authorList>
    </citation>
    <scope>NUCLEOTIDE SEQUENCE</scope>
    <source>
        <strain evidence="3">1802A</strain>
    </source>
</reference>
<keyword evidence="4" id="KW-1185">Reference proteome</keyword>
<accession>A0AAD9LIF8</accession>
<dbReference type="AlphaFoldDB" id="A0AAD9LIF8"/>
<dbReference type="EMBL" id="JAHBMH010000038">
    <property type="protein sequence ID" value="KAK1936817.1"/>
    <property type="molecule type" value="Genomic_DNA"/>
</dbReference>
<proteinExistence type="predicted"/>
<organism evidence="3 4">
    <name type="scientific">Babesia divergens</name>
    <dbReference type="NCBI Taxonomy" id="32595"/>
    <lineage>
        <taxon>Eukaryota</taxon>
        <taxon>Sar</taxon>
        <taxon>Alveolata</taxon>
        <taxon>Apicomplexa</taxon>
        <taxon>Aconoidasida</taxon>
        <taxon>Piroplasmida</taxon>
        <taxon>Babesiidae</taxon>
        <taxon>Babesia</taxon>
    </lineage>
</organism>
<gene>
    <name evidence="3" type="ORF">X943_001362</name>
</gene>
<evidence type="ECO:0000313" key="3">
    <source>
        <dbReference type="EMBL" id="KAK1936817.1"/>
    </source>
</evidence>
<keyword evidence="2" id="KW-0472">Membrane</keyword>
<feature type="transmembrane region" description="Helical" evidence="2">
    <location>
        <begin position="1143"/>
        <end position="1162"/>
    </location>
</feature>
<keyword evidence="2" id="KW-1133">Transmembrane helix</keyword>
<evidence type="ECO:0000256" key="1">
    <source>
        <dbReference type="SAM" id="Coils"/>
    </source>
</evidence>
<name>A0AAD9LIF8_BABDI</name>